<dbReference type="AlphaFoldDB" id="A0AAE3H5C3"/>
<dbReference type="InterPro" id="IPR022337">
    <property type="entry name" value="Inositol_monophosphatase_SuhB"/>
</dbReference>
<accession>A0AAE3H5C3</accession>
<keyword evidence="10" id="KW-1185">Reference proteome</keyword>
<protein>
    <recommendedName>
        <fullName evidence="8">Inositol-1-monophosphatase</fullName>
        <ecNumber evidence="8">3.1.3.25</ecNumber>
    </recommendedName>
</protein>
<evidence type="ECO:0000256" key="1">
    <source>
        <dbReference type="ARBA" id="ARBA00001033"/>
    </source>
</evidence>
<feature type="binding site" evidence="7">
    <location>
        <position position="89"/>
    </location>
    <ligand>
        <name>Mg(2+)</name>
        <dbReference type="ChEBI" id="CHEBI:18420"/>
        <label>1</label>
        <note>catalytic</note>
    </ligand>
</feature>
<proteinExistence type="inferred from homology"/>
<dbReference type="Gene3D" id="3.30.540.10">
    <property type="entry name" value="Fructose-1,6-Bisphosphatase, subunit A, domain 1"/>
    <property type="match status" value="1"/>
</dbReference>
<dbReference type="PANTHER" id="PTHR20854:SF4">
    <property type="entry name" value="INOSITOL-1-MONOPHOSPHATASE-RELATED"/>
    <property type="match status" value="1"/>
</dbReference>
<feature type="binding site" evidence="7">
    <location>
        <position position="88"/>
    </location>
    <ligand>
        <name>Mg(2+)</name>
        <dbReference type="ChEBI" id="CHEBI:18420"/>
        <label>1</label>
        <note>catalytic</note>
    </ligand>
</feature>
<dbReference type="GO" id="GO:0046872">
    <property type="term" value="F:metal ion binding"/>
    <property type="evidence" value="ECO:0007669"/>
    <property type="project" value="UniProtKB-KW"/>
</dbReference>
<keyword evidence="6 7" id="KW-0460">Magnesium</keyword>
<comment type="similarity">
    <text evidence="3 8">Belongs to the inositol monophosphatase superfamily.</text>
</comment>
<dbReference type="Proteomes" id="UP001204144">
    <property type="component" value="Unassembled WGS sequence"/>
</dbReference>
<dbReference type="FunFam" id="3.40.190.80:FF:000002">
    <property type="entry name" value="Inositol-1-monophosphatase"/>
    <property type="match status" value="1"/>
</dbReference>
<evidence type="ECO:0000313" key="9">
    <source>
        <dbReference type="EMBL" id="MCP9765048.1"/>
    </source>
</evidence>
<keyword evidence="4 7" id="KW-0479">Metal-binding</keyword>
<dbReference type="SUPFAM" id="SSF56655">
    <property type="entry name" value="Carbohydrate phosphatase"/>
    <property type="match status" value="1"/>
</dbReference>
<dbReference type="Gene3D" id="3.40.190.80">
    <property type="match status" value="1"/>
</dbReference>
<feature type="binding site" evidence="7">
    <location>
        <position position="86"/>
    </location>
    <ligand>
        <name>Mg(2+)</name>
        <dbReference type="ChEBI" id="CHEBI:18420"/>
        <label>1</label>
        <note>catalytic</note>
    </ligand>
</feature>
<sequence length="262" mass="28886">MDLNIIVEQVKEIAKEAGEFIANEALKFKTNAIEYKDINNVVSYVDKEAENLIVTRLRAINPEISFITEEGTVATGDQNGLNWIIDPLDGTANFVHGLPHYSVSLALAEGKDVLIGVVYNICTYDMFWATKGGGAFRNDSAIKVSDNQSFGQSLFATGFPYYKFEEMEKYIQILESLMQKTHGLRRFGSAALDLAYVAAGMFDGFFEYNLNSWDMAAGVLLVTEAGGKVTDFSGGDNYLFGGDIIAGSAVQTELLAEIKRFW</sequence>
<dbReference type="PROSITE" id="PS00630">
    <property type="entry name" value="IMP_2"/>
    <property type="match status" value="1"/>
</dbReference>
<dbReference type="GO" id="GO:0008934">
    <property type="term" value="F:inositol monophosphate 1-phosphatase activity"/>
    <property type="evidence" value="ECO:0007669"/>
    <property type="project" value="InterPro"/>
</dbReference>
<keyword evidence="5 8" id="KW-0378">Hydrolase</keyword>
<gene>
    <name evidence="9" type="ORF">EGI31_19110</name>
</gene>
<name>A0AAE3H5C3_9BACT</name>
<dbReference type="InterPro" id="IPR033942">
    <property type="entry name" value="IMPase"/>
</dbReference>
<reference evidence="9 10" key="1">
    <citation type="submission" date="2018-11" db="EMBL/GenBank/DDBJ databases">
        <title>Novel bacteria species description.</title>
        <authorList>
            <person name="Han J.-H."/>
        </authorList>
    </citation>
    <scope>NUCLEOTIDE SEQUENCE [LARGE SCALE GENOMIC DNA]</scope>
    <source>
        <strain evidence="9 10">KCTC23259</strain>
    </source>
</reference>
<feature type="binding site" evidence="7">
    <location>
        <position position="214"/>
    </location>
    <ligand>
        <name>Mg(2+)</name>
        <dbReference type="ChEBI" id="CHEBI:18420"/>
        <label>1</label>
        <note>catalytic</note>
    </ligand>
</feature>
<evidence type="ECO:0000256" key="6">
    <source>
        <dbReference type="ARBA" id="ARBA00022842"/>
    </source>
</evidence>
<organism evidence="9 10">
    <name type="scientific">Lacihabitans soyangensis</name>
    <dbReference type="NCBI Taxonomy" id="869394"/>
    <lineage>
        <taxon>Bacteria</taxon>
        <taxon>Pseudomonadati</taxon>
        <taxon>Bacteroidota</taxon>
        <taxon>Cytophagia</taxon>
        <taxon>Cytophagales</taxon>
        <taxon>Leadbetterellaceae</taxon>
        <taxon>Lacihabitans</taxon>
    </lineage>
</organism>
<feature type="binding site" evidence="7">
    <location>
        <position position="69"/>
    </location>
    <ligand>
        <name>Mg(2+)</name>
        <dbReference type="ChEBI" id="CHEBI:18420"/>
        <label>1</label>
        <note>catalytic</note>
    </ligand>
</feature>
<evidence type="ECO:0000256" key="7">
    <source>
        <dbReference type="PIRSR" id="PIRSR600760-2"/>
    </source>
</evidence>
<dbReference type="InterPro" id="IPR020550">
    <property type="entry name" value="Inositol_monophosphatase_CS"/>
</dbReference>
<evidence type="ECO:0000256" key="2">
    <source>
        <dbReference type="ARBA" id="ARBA00001946"/>
    </source>
</evidence>
<evidence type="ECO:0000256" key="4">
    <source>
        <dbReference type="ARBA" id="ARBA00022723"/>
    </source>
</evidence>
<dbReference type="InterPro" id="IPR020583">
    <property type="entry name" value="Inositol_monoP_metal-BS"/>
</dbReference>
<dbReference type="GO" id="GO:0046854">
    <property type="term" value="P:phosphatidylinositol phosphate biosynthetic process"/>
    <property type="evidence" value="ECO:0007669"/>
    <property type="project" value="InterPro"/>
</dbReference>
<dbReference type="Pfam" id="PF00459">
    <property type="entry name" value="Inositol_P"/>
    <property type="match status" value="1"/>
</dbReference>
<dbReference type="RefSeq" id="WP_255038735.1">
    <property type="nucleotide sequence ID" value="NZ_RJUF01000180.1"/>
</dbReference>
<dbReference type="EC" id="3.1.3.25" evidence="8"/>
<dbReference type="FunFam" id="3.30.540.10:FF:000003">
    <property type="entry name" value="Inositol-1-monophosphatase"/>
    <property type="match status" value="1"/>
</dbReference>
<dbReference type="PRINTS" id="PR01959">
    <property type="entry name" value="SBIMPHPHTASE"/>
</dbReference>
<dbReference type="InterPro" id="IPR000760">
    <property type="entry name" value="Inositol_monophosphatase-like"/>
</dbReference>
<evidence type="ECO:0000256" key="8">
    <source>
        <dbReference type="RuleBase" id="RU364068"/>
    </source>
</evidence>
<dbReference type="PRINTS" id="PR00377">
    <property type="entry name" value="IMPHPHTASES"/>
</dbReference>
<evidence type="ECO:0000256" key="5">
    <source>
        <dbReference type="ARBA" id="ARBA00022801"/>
    </source>
</evidence>
<comment type="caution">
    <text evidence="9">The sequence shown here is derived from an EMBL/GenBank/DDBJ whole genome shotgun (WGS) entry which is preliminary data.</text>
</comment>
<comment type="catalytic activity">
    <reaction evidence="1 8">
        <text>a myo-inositol phosphate + H2O = myo-inositol + phosphate</text>
        <dbReference type="Rhea" id="RHEA:24056"/>
        <dbReference type="ChEBI" id="CHEBI:15377"/>
        <dbReference type="ChEBI" id="CHEBI:17268"/>
        <dbReference type="ChEBI" id="CHEBI:43474"/>
        <dbReference type="ChEBI" id="CHEBI:84139"/>
        <dbReference type="EC" id="3.1.3.25"/>
    </reaction>
</comment>
<dbReference type="GO" id="GO:0007165">
    <property type="term" value="P:signal transduction"/>
    <property type="evidence" value="ECO:0007669"/>
    <property type="project" value="TreeGrafter"/>
</dbReference>
<dbReference type="PANTHER" id="PTHR20854">
    <property type="entry name" value="INOSITOL MONOPHOSPHATASE"/>
    <property type="match status" value="1"/>
</dbReference>
<evidence type="ECO:0000256" key="3">
    <source>
        <dbReference type="ARBA" id="ARBA00009759"/>
    </source>
</evidence>
<dbReference type="EMBL" id="RJUF01000180">
    <property type="protein sequence ID" value="MCP9765048.1"/>
    <property type="molecule type" value="Genomic_DNA"/>
</dbReference>
<dbReference type="PROSITE" id="PS00629">
    <property type="entry name" value="IMP_1"/>
    <property type="match status" value="1"/>
</dbReference>
<evidence type="ECO:0000313" key="10">
    <source>
        <dbReference type="Proteomes" id="UP001204144"/>
    </source>
</evidence>
<dbReference type="GO" id="GO:0006020">
    <property type="term" value="P:inositol metabolic process"/>
    <property type="evidence" value="ECO:0007669"/>
    <property type="project" value="TreeGrafter"/>
</dbReference>
<comment type="cofactor">
    <cofactor evidence="2 7 8">
        <name>Mg(2+)</name>
        <dbReference type="ChEBI" id="CHEBI:18420"/>
    </cofactor>
</comment>
<dbReference type="CDD" id="cd01639">
    <property type="entry name" value="IMPase"/>
    <property type="match status" value="1"/>
</dbReference>